<dbReference type="GO" id="GO:0003677">
    <property type="term" value="F:DNA binding"/>
    <property type="evidence" value="ECO:0007669"/>
    <property type="project" value="UniProtKB-KW"/>
</dbReference>
<evidence type="ECO:0000313" key="7">
    <source>
        <dbReference type="Proteomes" id="UP000593579"/>
    </source>
</evidence>
<accession>A0A7J9CQE7</accession>
<dbReference type="GO" id="GO:0006355">
    <property type="term" value="P:regulation of DNA-templated transcription"/>
    <property type="evidence" value="ECO:0007669"/>
    <property type="project" value="InterPro"/>
</dbReference>
<dbReference type="InterPro" id="IPR036093">
    <property type="entry name" value="NAC_dom_sf"/>
</dbReference>
<keyword evidence="7" id="KW-1185">Reference proteome</keyword>
<evidence type="ECO:0000256" key="2">
    <source>
        <dbReference type="ARBA" id="ARBA00023125"/>
    </source>
</evidence>
<keyword evidence="1" id="KW-0805">Transcription regulation</keyword>
<dbReference type="PROSITE" id="PS51005">
    <property type="entry name" value="NAC"/>
    <property type="match status" value="1"/>
</dbReference>
<keyword evidence="2" id="KW-0238">DNA-binding</keyword>
<evidence type="ECO:0000256" key="3">
    <source>
        <dbReference type="ARBA" id="ARBA00023163"/>
    </source>
</evidence>
<dbReference type="GO" id="GO:0048731">
    <property type="term" value="P:system development"/>
    <property type="evidence" value="ECO:0007669"/>
    <property type="project" value="TreeGrafter"/>
</dbReference>
<dbReference type="PANTHER" id="PTHR31719:SF209">
    <property type="entry name" value="NAC DOMAIN-CONTAINING PROTEIN 68-LIKE"/>
    <property type="match status" value="1"/>
</dbReference>
<organism evidence="6 7">
    <name type="scientific">Gossypium gossypioides</name>
    <name type="common">Mexican cotton</name>
    <name type="synonym">Selera gossypioides</name>
    <dbReference type="NCBI Taxonomy" id="34282"/>
    <lineage>
        <taxon>Eukaryota</taxon>
        <taxon>Viridiplantae</taxon>
        <taxon>Streptophyta</taxon>
        <taxon>Embryophyta</taxon>
        <taxon>Tracheophyta</taxon>
        <taxon>Spermatophyta</taxon>
        <taxon>Magnoliopsida</taxon>
        <taxon>eudicotyledons</taxon>
        <taxon>Gunneridae</taxon>
        <taxon>Pentapetalae</taxon>
        <taxon>rosids</taxon>
        <taxon>malvids</taxon>
        <taxon>Malvales</taxon>
        <taxon>Malvaceae</taxon>
        <taxon>Malvoideae</taxon>
        <taxon>Gossypium</taxon>
    </lineage>
</organism>
<dbReference type="PANTHER" id="PTHR31719">
    <property type="entry name" value="NAC TRANSCRIPTION FACTOR 56"/>
    <property type="match status" value="1"/>
</dbReference>
<gene>
    <name evidence="6" type="ORF">Gogos_001986</name>
</gene>
<dbReference type="SUPFAM" id="SSF101941">
    <property type="entry name" value="NAC domain"/>
    <property type="match status" value="1"/>
</dbReference>
<proteinExistence type="predicted"/>
<dbReference type="Gene3D" id="2.170.150.80">
    <property type="entry name" value="NAC domain"/>
    <property type="match status" value="1"/>
</dbReference>
<feature type="domain" description="NAC" evidence="5">
    <location>
        <begin position="33"/>
        <end position="187"/>
    </location>
</feature>
<dbReference type="Pfam" id="PF02365">
    <property type="entry name" value="NAM"/>
    <property type="match status" value="1"/>
</dbReference>
<sequence length="250" mass="28851">MSINKSAAMEEDGNQELMVRMKEAEDEAYLKSMPFGFRFKPRDDELIFYLMCKARNKPLPPTRIKEVPLYKYDPDTLTAISGNMLSNGTINEWYFFTSRDRKHPQGKRPNRAAGDGFWKAVNSDKHVKSNGKLIGLKKTLVYCRGKLSKAQKTNWIMHEYVLSDPPQTTHKNDHQLDGWALCRVYNRKPQAPKVPEKSSPQNFGSNNLNIQNQIREQSALQNFVTEDLNFSESDKFLLYANFGTIIYSLE</sequence>
<dbReference type="Proteomes" id="UP000593579">
    <property type="component" value="Unassembled WGS sequence"/>
</dbReference>
<comment type="caution">
    <text evidence="6">The sequence shown here is derived from an EMBL/GenBank/DDBJ whole genome shotgun (WGS) entry which is preliminary data.</text>
</comment>
<dbReference type="EMBL" id="JABEZY010000012">
    <property type="protein sequence ID" value="MBA0750578.1"/>
    <property type="molecule type" value="Genomic_DNA"/>
</dbReference>
<keyword evidence="3" id="KW-0804">Transcription</keyword>
<evidence type="ECO:0000256" key="4">
    <source>
        <dbReference type="ARBA" id="ARBA00023242"/>
    </source>
</evidence>
<evidence type="ECO:0000256" key="1">
    <source>
        <dbReference type="ARBA" id="ARBA00023015"/>
    </source>
</evidence>
<reference evidence="6 7" key="1">
    <citation type="journal article" date="2019" name="Genome Biol. Evol.">
        <title>Insights into the evolution of the New World diploid cottons (Gossypium, subgenus Houzingenia) based on genome sequencing.</title>
        <authorList>
            <person name="Grover C.E."/>
            <person name="Arick M.A. 2nd"/>
            <person name="Thrash A."/>
            <person name="Conover J.L."/>
            <person name="Sanders W.S."/>
            <person name="Peterson D.G."/>
            <person name="Frelichowski J.E."/>
            <person name="Scheffler J.A."/>
            <person name="Scheffler B.E."/>
            <person name="Wendel J.F."/>
        </authorList>
    </citation>
    <scope>NUCLEOTIDE SEQUENCE [LARGE SCALE GENOMIC DNA]</scope>
    <source>
        <strain evidence="6">5</strain>
        <tissue evidence="6">Leaf</tissue>
    </source>
</reference>
<protein>
    <recommendedName>
        <fullName evidence="5">NAC domain-containing protein</fullName>
    </recommendedName>
</protein>
<dbReference type="AlphaFoldDB" id="A0A7J9CQE7"/>
<name>A0A7J9CQE7_GOSGO</name>
<dbReference type="OrthoDB" id="1848784at2759"/>
<keyword evidence="4" id="KW-0539">Nucleus</keyword>
<dbReference type="InterPro" id="IPR003441">
    <property type="entry name" value="NAC-dom"/>
</dbReference>
<evidence type="ECO:0000313" key="6">
    <source>
        <dbReference type="EMBL" id="MBA0750578.1"/>
    </source>
</evidence>
<evidence type="ECO:0000259" key="5">
    <source>
        <dbReference type="PROSITE" id="PS51005"/>
    </source>
</evidence>